<dbReference type="Proteomes" id="UP001470230">
    <property type="component" value="Unassembled WGS sequence"/>
</dbReference>
<comment type="caution">
    <text evidence="1">The sequence shown here is derived from an EMBL/GenBank/DDBJ whole genome shotgun (WGS) entry which is preliminary data.</text>
</comment>
<evidence type="ECO:0000313" key="2">
    <source>
        <dbReference type="Proteomes" id="UP001470230"/>
    </source>
</evidence>
<proteinExistence type="predicted"/>
<protein>
    <submittedName>
        <fullName evidence="1">Uncharacterized protein</fullName>
    </submittedName>
</protein>
<evidence type="ECO:0000313" key="1">
    <source>
        <dbReference type="EMBL" id="KAK8886244.1"/>
    </source>
</evidence>
<reference evidence="1 2" key="1">
    <citation type="submission" date="2024-04" db="EMBL/GenBank/DDBJ databases">
        <title>Tritrichomonas musculus Genome.</title>
        <authorList>
            <person name="Alves-Ferreira E."/>
            <person name="Grigg M."/>
            <person name="Lorenzi H."/>
            <person name="Galac M."/>
        </authorList>
    </citation>
    <scope>NUCLEOTIDE SEQUENCE [LARGE SCALE GENOMIC DNA]</scope>
    <source>
        <strain evidence="1 2">EAF2021</strain>
    </source>
</reference>
<organism evidence="1 2">
    <name type="scientific">Tritrichomonas musculus</name>
    <dbReference type="NCBI Taxonomy" id="1915356"/>
    <lineage>
        <taxon>Eukaryota</taxon>
        <taxon>Metamonada</taxon>
        <taxon>Parabasalia</taxon>
        <taxon>Tritrichomonadida</taxon>
        <taxon>Tritrichomonadidae</taxon>
        <taxon>Tritrichomonas</taxon>
    </lineage>
</organism>
<sequence length="126" mass="14611">MFAITTILTDPKLRFHLGFEKETSHPDESFFGQYRTHFFGDNQLMNAFRFAVRSSLAQDFQNCLGVSFQNPKKENISGAHLSFKNKDNEEYDIYSIPYEKVISKNIREIAIDLFDVGIGKKKHLIN</sequence>
<dbReference type="EMBL" id="JAPFFF010000007">
    <property type="protein sequence ID" value="KAK8886244.1"/>
    <property type="molecule type" value="Genomic_DNA"/>
</dbReference>
<name>A0ABR2K551_9EUKA</name>
<gene>
    <name evidence="1" type="ORF">M9Y10_041703</name>
</gene>
<accession>A0ABR2K551</accession>
<keyword evidence="2" id="KW-1185">Reference proteome</keyword>